<evidence type="ECO:0000256" key="5">
    <source>
        <dbReference type="ARBA" id="ARBA00023136"/>
    </source>
</evidence>
<name>A0A921JQ70_9ACTN</name>
<feature type="transmembrane region" description="Helical" evidence="7">
    <location>
        <begin position="252"/>
        <end position="274"/>
    </location>
</feature>
<dbReference type="InterPro" id="IPR050250">
    <property type="entry name" value="Macrolide_Exporter_MacB"/>
</dbReference>
<evidence type="ECO:0000256" key="2">
    <source>
        <dbReference type="ARBA" id="ARBA00022475"/>
    </source>
</evidence>
<reference evidence="9" key="1">
    <citation type="journal article" date="2021" name="PeerJ">
        <title>Extensive microbial diversity within the chicken gut microbiome revealed by metagenomics and culture.</title>
        <authorList>
            <person name="Gilroy R."/>
            <person name="Ravi A."/>
            <person name="Getino M."/>
            <person name="Pursley I."/>
            <person name="Horton D.L."/>
            <person name="Alikhan N.F."/>
            <person name="Baker D."/>
            <person name="Gharbi K."/>
            <person name="Hall N."/>
            <person name="Watson M."/>
            <person name="Adriaenssens E.M."/>
            <person name="Foster-Nyarko E."/>
            <person name="Jarju S."/>
            <person name="Secka A."/>
            <person name="Antonio M."/>
            <person name="Oren A."/>
            <person name="Chaudhuri R.R."/>
            <person name="La Ragione R."/>
            <person name="Hildebrand F."/>
            <person name="Pallen M.J."/>
        </authorList>
    </citation>
    <scope>NUCLEOTIDE SEQUENCE</scope>
    <source>
        <strain evidence="9">ChiGjej3B3-7470</strain>
    </source>
</reference>
<comment type="subcellular location">
    <subcellularLocation>
        <location evidence="1">Cell membrane</location>
        <topology evidence="1">Multi-pass membrane protein</topology>
    </subcellularLocation>
</comment>
<dbReference type="PANTHER" id="PTHR30572">
    <property type="entry name" value="MEMBRANE COMPONENT OF TRANSPORTER-RELATED"/>
    <property type="match status" value="1"/>
</dbReference>
<dbReference type="Proteomes" id="UP000712713">
    <property type="component" value="Unassembled WGS sequence"/>
</dbReference>
<comment type="caution">
    <text evidence="9">The sequence shown here is derived from an EMBL/GenBank/DDBJ whole genome shotgun (WGS) entry which is preliminary data.</text>
</comment>
<accession>A0A921JQ70</accession>
<comment type="similarity">
    <text evidence="6">Belongs to the ABC-4 integral membrane protein family.</text>
</comment>
<evidence type="ECO:0000256" key="6">
    <source>
        <dbReference type="ARBA" id="ARBA00038076"/>
    </source>
</evidence>
<dbReference type="Pfam" id="PF02687">
    <property type="entry name" value="FtsX"/>
    <property type="match status" value="1"/>
</dbReference>
<keyword evidence="3 7" id="KW-0812">Transmembrane</keyword>
<dbReference type="InterPro" id="IPR003838">
    <property type="entry name" value="ABC3_permease_C"/>
</dbReference>
<proteinExistence type="inferred from homology"/>
<feature type="domain" description="ABC3 transporter permease C-terminal" evidence="8">
    <location>
        <begin position="252"/>
        <end position="346"/>
    </location>
</feature>
<evidence type="ECO:0000313" key="10">
    <source>
        <dbReference type="Proteomes" id="UP000712713"/>
    </source>
</evidence>
<sequence length="365" mass="37226">MKTWVTLREGLATTWANKVPTALVAFLVAVMVAGTLATVGRTAAAEGQLEQRIDAAGSRQLVVIDARNRSHLNSTIVTQTAGLSTVERAVGLLSAIDTVSGPVGQGGDRVATWGVIGDIQALATLTEGRWPAPGEALVSEAAMTTLGFTHPFGWVTEAATPSTREFSVVGSFTPREPFGDYGSGIIYNAGDATASSLSVILNHASHAAHTQQAVLGLIAATDPSDLNVQSPIGLAELRDQVLGDFTAFGRTLLLGVLAAGSVLIAIVVLADVLVRRADLGRRRALGATRGTIIAIVTTRTIAPAIIGAALGIAAGLLIAERSGATPPAAFTAGVTILAILAAAASAIPPALFAATRDPVSVLRTP</sequence>
<keyword evidence="4 7" id="KW-1133">Transmembrane helix</keyword>
<evidence type="ECO:0000256" key="3">
    <source>
        <dbReference type="ARBA" id="ARBA00022692"/>
    </source>
</evidence>
<protein>
    <submittedName>
        <fullName evidence="9">FtsX-like permease family protein</fullName>
    </submittedName>
</protein>
<organism evidence="9 10">
    <name type="scientific">Tessaracoccus flavescens</name>
    <dbReference type="NCBI Taxonomy" id="399497"/>
    <lineage>
        <taxon>Bacteria</taxon>
        <taxon>Bacillati</taxon>
        <taxon>Actinomycetota</taxon>
        <taxon>Actinomycetes</taxon>
        <taxon>Propionibacteriales</taxon>
        <taxon>Propionibacteriaceae</taxon>
        <taxon>Tessaracoccus</taxon>
    </lineage>
</organism>
<keyword evidence="2" id="KW-1003">Cell membrane</keyword>
<dbReference type="AlphaFoldDB" id="A0A921JQ70"/>
<dbReference type="GO" id="GO:0022857">
    <property type="term" value="F:transmembrane transporter activity"/>
    <property type="evidence" value="ECO:0007669"/>
    <property type="project" value="TreeGrafter"/>
</dbReference>
<evidence type="ECO:0000313" key="9">
    <source>
        <dbReference type="EMBL" id="HJE51020.1"/>
    </source>
</evidence>
<evidence type="ECO:0000256" key="4">
    <source>
        <dbReference type="ARBA" id="ARBA00022989"/>
    </source>
</evidence>
<dbReference type="GO" id="GO:0005886">
    <property type="term" value="C:plasma membrane"/>
    <property type="evidence" value="ECO:0007669"/>
    <property type="project" value="UniProtKB-SubCell"/>
</dbReference>
<keyword evidence="5 7" id="KW-0472">Membrane</keyword>
<reference evidence="9" key="2">
    <citation type="submission" date="2021-09" db="EMBL/GenBank/DDBJ databases">
        <authorList>
            <person name="Gilroy R."/>
        </authorList>
    </citation>
    <scope>NUCLEOTIDE SEQUENCE</scope>
    <source>
        <strain evidence="9">ChiGjej3B3-7470</strain>
    </source>
</reference>
<evidence type="ECO:0000256" key="7">
    <source>
        <dbReference type="SAM" id="Phobius"/>
    </source>
</evidence>
<evidence type="ECO:0000259" key="8">
    <source>
        <dbReference type="Pfam" id="PF02687"/>
    </source>
</evidence>
<evidence type="ECO:0000256" key="1">
    <source>
        <dbReference type="ARBA" id="ARBA00004651"/>
    </source>
</evidence>
<gene>
    <name evidence="9" type="ORF">K8V15_03425</name>
</gene>
<dbReference type="PANTHER" id="PTHR30572:SF4">
    <property type="entry name" value="ABC TRANSPORTER PERMEASE YTRF"/>
    <property type="match status" value="1"/>
</dbReference>
<feature type="transmembrane region" description="Helical" evidence="7">
    <location>
        <begin position="295"/>
        <end position="318"/>
    </location>
</feature>
<feature type="transmembrane region" description="Helical" evidence="7">
    <location>
        <begin position="330"/>
        <end position="354"/>
    </location>
</feature>
<dbReference type="EMBL" id="DYZF01000081">
    <property type="protein sequence ID" value="HJE51020.1"/>
    <property type="molecule type" value="Genomic_DNA"/>
</dbReference>